<sequence length="111" mass="12660">MISKSIRDALGEEASKSLLELMNKIHTIGRKNMEEIMTQKFDRKLSEESKAFSNSIAELRVEMGDMRTEIKSEMWNGMSNIHSAIISQTRWTISSIFAAGGFYFALAKIFF</sequence>
<gene>
    <name evidence="1" type="ORF">EHR06_17620</name>
</gene>
<organism evidence="1 2">
    <name type="scientific">Leptospira dzoumogneensis</name>
    <dbReference type="NCBI Taxonomy" id="2484904"/>
    <lineage>
        <taxon>Bacteria</taxon>
        <taxon>Pseudomonadati</taxon>
        <taxon>Spirochaetota</taxon>
        <taxon>Spirochaetia</taxon>
        <taxon>Leptospirales</taxon>
        <taxon>Leptospiraceae</taxon>
        <taxon>Leptospira</taxon>
    </lineage>
</organism>
<keyword evidence="2" id="KW-1185">Reference proteome</keyword>
<dbReference type="OrthoDB" id="328361at2"/>
<evidence type="ECO:0008006" key="3">
    <source>
        <dbReference type="Google" id="ProtNLM"/>
    </source>
</evidence>
<dbReference type="AlphaFoldDB" id="A0A4Z1A9A0"/>
<protein>
    <recommendedName>
        <fullName evidence="3">DUF1640 domain-containing protein</fullName>
    </recommendedName>
</protein>
<dbReference type="Proteomes" id="UP000297241">
    <property type="component" value="Unassembled WGS sequence"/>
</dbReference>
<proteinExistence type="predicted"/>
<accession>A0A4Z1A9A0</accession>
<comment type="caution">
    <text evidence="1">The sequence shown here is derived from an EMBL/GenBank/DDBJ whole genome shotgun (WGS) entry which is preliminary data.</text>
</comment>
<reference evidence="1" key="1">
    <citation type="journal article" date="2019" name="PLoS Negl. Trop. Dis.">
        <title>Revisiting the worldwide diversity of Leptospira species in the environment.</title>
        <authorList>
            <person name="Vincent A.T."/>
            <person name="Schiettekatte O."/>
            <person name="Bourhy P."/>
            <person name="Veyrier F.J."/>
            <person name="Picardeau M."/>
        </authorList>
    </citation>
    <scope>NUCLEOTIDE SEQUENCE [LARGE SCALE GENOMIC DNA]</scope>
    <source>
        <strain evidence="1">201601113</strain>
    </source>
</reference>
<evidence type="ECO:0000313" key="1">
    <source>
        <dbReference type="EMBL" id="TGM96176.1"/>
    </source>
</evidence>
<dbReference type="NCBIfam" id="NF047472">
    <property type="entry name" value="LA_3696_Nterm"/>
    <property type="match status" value="1"/>
</dbReference>
<evidence type="ECO:0000313" key="2">
    <source>
        <dbReference type="Proteomes" id="UP000297241"/>
    </source>
</evidence>
<name>A0A4Z1A9A0_9LEPT</name>
<dbReference type="EMBL" id="RQHS01000022">
    <property type="protein sequence ID" value="TGM96176.1"/>
    <property type="molecule type" value="Genomic_DNA"/>
</dbReference>